<sequence>MVVQIMAAVGLLITSSEAASPQMDVVRVKSDPPAPPNSSTEALATTVADPSPEQLHQPLIVTNDSSAEGLDMAVNSTNV</sequence>
<gene>
    <name evidence="3" type="ORF">CSSPTR1EN2_LOCUS8629</name>
</gene>
<proteinExistence type="predicted"/>
<accession>A0ABP0TX13</accession>
<dbReference type="EMBL" id="OZ019907">
    <property type="protein sequence ID" value="CAK9206999.1"/>
    <property type="molecule type" value="Genomic_DNA"/>
</dbReference>
<protein>
    <recommendedName>
        <fullName evidence="5">Secreted protein</fullName>
    </recommendedName>
</protein>
<keyword evidence="2" id="KW-0732">Signal</keyword>
<evidence type="ECO:0000313" key="3">
    <source>
        <dbReference type="EMBL" id="CAK9206999.1"/>
    </source>
</evidence>
<reference evidence="3" key="1">
    <citation type="submission" date="2024-02" db="EMBL/GenBank/DDBJ databases">
        <authorList>
            <consortium name="ELIXIR-Norway"/>
            <consortium name="Elixir Norway"/>
        </authorList>
    </citation>
    <scope>NUCLEOTIDE SEQUENCE</scope>
</reference>
<keyword evidence="4" id="KW-1185">Reference proteome</keyword>
<organism evidence="3 4">
    <name type="scientific">Sphagnum troendelagicum</name>
    <dbReference type="NCBI Taxonomy" id="128251"/>
    <lineage>
        <taxon>Eukaryota</taxon>
        <taxon>Viridiplantae</taxon>
        <taxon>Streptophyta</taxon>
        <taxon>Embryophyta</taxon>
        <taxon>Bryophyta</taxon>
        <taxon>Sphagnophytina</taxon>
        <taxon>Sphagnopsida</taxon>
        <taxon>Sphagnales</taxon>
        <taxon>Sphagnaceae</taxon>
        <taxon>Sphagnum</taxon>
    </lineage>
</organism>
<feature type="region of interest" description="Disordered" evidence="1">
    <location>
        <begin position="20"/>
        <end position="42"/>
    </location>
</feature>
<dbReference type="Proteomes" id="UP001497512">
    <property type="component" value="Chromosome 15"/>
</dbReference>
<feature type="chain" id="PRO_5046969491" description="Secreted protein" evidence="2">
    <location>
        <begin position="19"/>
        <end position="79"/>
    </location>
</feature>
<feature type="signal peptide" evidence="2">
    <location>
        <begin position="1"/>
        <end position="18"/>
    </location>
</feature>
<evidence type="ECO:0000256" key="2">
    <source>
        <dbReference type="SAM" id="SignalP"/>
    </source>
</evidence>
<evidence type="ECO:0000313" key="4">
    <source>
        <dbReference type="Proteomes" id="UP001497512"/>
    </source>
</evidence>
<name>A0ABP0TX13_9BRYO</name>
<evidence type="ECO:0008006" key="5">
    <source>
        <dbReference type="Google" id="ProtNLM"/>
    </source>
</evidence>
<evidence type="ECO:0000256" key="1">
    <source>
        <dbReference type="SAM" id="MobiDB-lite"/>
    </source>
</evidence>